<evidence type="ECO:0000313" key="14">
    <source>
        <dbReference type="Proteomes" id="UP000721844"/>
    </source>
</evidence>
<dbReference type="NCBIfam" id="NF005089">
    <property type="entry name" value="PRK06522.1-4"/>
    <property type="match status" value="1"/>
</dbReference>
<evidence type="ECO:0000256" key="9">
    <source>
        <dbReference type="ARBA" id="ARBA00032024"/>
    </source>
</evidence>
<feature type="domain" description="Ketopantoate reductase N-terminal" evidence="11">
    <location>
        <begin position="3"/>
        <end position="169"/>
    </location>
</feature>
<evidence type="ECO:0000259" key="12">
    <source>
        <dbReference type="Pfam" id="PF08546"/>
    </source>
</evidence>
<reference evidence="13 14" key="1">
    <citation type="journal article" date="2021" name="Microorganisms">
        <title>Acidisoma silvae sp. nov. and Acidisomacellulosilytica sp. nov., Two Acidophilic Bacteria Isolated from Decaying Wood, Hydrolyzing Cellulose and Producing Poly-3-hydroxybutyrate.</title>
        <authorList>
            <person name="Mieszkin S."/>
            <person name="Pouder E."/>
            <person name="Uroz S."/>
            <person name="Simon-Colin C."/>
            <person name="Alain K."/>
        </authorList>
    </citation>
    <scope>NUCLEOTIDE SEQUENCE [LARGE SCALE GENOMIC DNA]</scope>
    <source>
        <strain evidence="13 14">HW T5.17</strain>
    </source>
</reference>
<dbReference type="InterPro" id="IPR036291">
    <property type="entry name" value="NAD(P)-bd_dom_sf"/>
</dbReference>
<evidence type="ECO:0000256" key="6">
    <source>
        <dbReference type="ARBA" id="ARBA00022655"/>
    </source>
</evidence>
<evidence type="ECO:0000256" key="1">
    <source>
        <dbReference type="ARBA" id="ARBA00002919"/>
    </source>
</evidence>
<dbReference type="Gene3D" id="1.10.1040.10">
    <property type="entry name" value="N-(1-d-carboxylethyl)-l-norvaline Dehydrogenase, domain 2"/>
    <property type="match status" value="1"/>
</dbReference>
<dbReference type="RefSeq" id="WP_227309024.1">
    <property type="nucleotide sequence ID" value="NZ_JAESVA010000007.1"/>
</dbReference>
<comment type="function">
    <text evidence="1">Catalyzes the NADPH-dependent reduction of ketopantoate into pantoic acid.</text>
</comment>
<evidence type="ECO:0000256" key="3">
    <source>
        <dbReference type="ARBA" id="ARBA00007870"/>
    </source>
</evidence>
<sequence>MKVCVYGAGAIGCHVAARLVSGGADVSVVARGSQLAAIREQGLRVETPDGTLTAHPRASDDPADLGPQDAVLVTVKAPALTAVAAAIAPLLRPDTPVVFVMNGIPWWYCHGLKGDLAGRQFAEIDPDGIVWRHIGPERAVGGVVYSSCTVTAPGTVRVLSAKSRIILGEPTGEGSSRAAALAAILRAGGFVCEVTDQIRDAIWTKLAWNIATGPICALARAPMNVALADPTVEAAVRALLAEGIAIARGLGCMIAPDIDAIVKAVRSSPHKPSILQDLELGRPMEIDALYTIPLALAEMASVPAPTLGLLTALLRLQAQQGRQQ</sequence>
<proteinExistence type="inferred from homology"/>
<dbReference type="InterPro" id="IPR051402">
    <property type="entry name" value="KPR-Related"/>
</dbReference>
<dbReference type="InterPro" id="IPR013328">
    <property type="entry name" value="6PGD_dom2"/>
</dbReference>
<dbReference type="SUPFAM" id="SSF51735">
    <property type="entry name" value="NAD(P)-binding Rossmann-fold domains"/>
    <property type="match status" value="1"/>
</dbReference>
<evidence type="ECO:0000256" key="5">
    <source>
        <dbReference type="ARBA" id="ARBA00019465"/>
    </source>
</evidence>
<keyword evidence="14" id="KW-1185">Reference proteome</keyword>
<keyword evidence="8" id="KW-0560">Oxidoreductase</keyword>
<dbReference type="EMBL" id="JAESVA010000007">
    <property type="protein sequence ID" value="MCB8882366.1"/>
    <property type="molecule type" value="Genomic_DNA"/>
</dbReference>
<dbReference type="FunFam" id="1.10.1040.10:FF:000017">
    <property type="entry name" value="2-dehydropantoate 2-reductase"/>
    <property type="match status" value="1"/>
</dbReference>
<evidence type="ECO:0000259" key="11">
    <source>
        <dbReference type="Pfam" id="PF02558"/>
    </source>
</evidence>
<comment type="pathway">
    <text evidence="2">Cofactor biosynthesis; (R)-pantothenate biosynthesis; (R)-pantoate from 3-methyl-2-oxobutanoate: step 2/2.</text>
</comment>
<dbReference type="Pfam" id="PF02558">
    <property type="entry name" value="ApbA"/>
    <property type="match status" value="1"/>
</dbReference>
<dbReference type="Gene3D" id="3.40.50.720">
    <property type="entry name" value="NAD(P)-binding Rossmann-like Domain"/>
    <property type="match status" value="1"/>
</dbReference>
<evidence type="ECO:0000313" key="13">
    <source>
        <dbReference type="EMBL" id="MCB8882366.1"/>
    </source>
</evidence>
<evidence type="ECO:0000256" key="8">
    <source>
        <dbReference type="ARBA" id="ARBA00023002"/>
    </source>
</evidence>
<evidence type="ECO:0000256" key="4">
    <source>
        <dbReference type="ARBA" id="ARBA00013014"/>
    </source>
</evidence>
<dbReference type="GO" id="GO:0008677">
    <property type="term" value="F:2-dehydropantoate 2-reductase activity"/>
    <property type="evidence" value="ECO:0007669"/>
    <property type="project" value="UniProtKB-EC"/>
</dbReference>
<feature type="domain" description="Ketopantoate reductase C-terminal" evidence="12">
    <location>
        <begin position="198"/>
        <end position="316"/>
    </location>
</feature>
<evidence type="ECO:0000256" key="10">
    <source>
        <dbReference type="ARBA" id="ARBA00048793"/>
    </source>
</evidence>
<gene>
    <name evidence="13" type="ORF">ACELLULO517_19115</name>
</gene>
<accession>A0A963Z4H1</accession>
<dbReference type="InterPro" id="IPR013752">
    <property type="entry name" value="KPA_reductase"/>
</dbReference>
<protein>
    <recommendedName>
        <fullName evidence="5">2-dehydropantoate 2-reductase</fullName>
        <ecNumber evidence="4">1.1.1.169</ecNumber>
    </recommendedName>
    <alternativeName>
        <fullName evidence="9">Ketopantoate reductase</fullName>
    </alternativeName>
</protein>
<evidence type="ECO:0000256" key="7">
    <source>
        <dbReference type="ARBA" id="ARBA00022857"/>
    </source>
</evidence>
<name>A0A963Z4H1_9PROT</name>
<dbReference type="GO" id="GO:0015940">
    <property type="term" value="P:pantothenate biosynthetic process"/>
    <property type="evidence" value="ECO:0007669"/>
    <property type="project" value="UniProtKB-KW"/>
</dbReference>
<comment type="similarity">
    <text evidence="3">Belongs to the ketopantoate reductase family.</text>
</comment>
<evidence type="ECO:0000256" key="2">
    <source>
        <dbReference type="ARBA" id="ARBA00004994"/>
    </source>
</evidence>
<dbReference type="Proteomes" id="UP000721844">
    <property type="component" value="Unassembled WGS sequence"/>
</dbReference>
<dbReference type="InterPro" id="IPR013332">
    <property type="entry name" value="KPR_N"/>
</dbReference>
<dbReference type="GO" id="GO:0005737">
    <property type="term" value="C:cytoplasm"/>
    <property type="evidence" value="ECO:0007669"/>
    <property type="project" value="TreeGrafter"/>
</dbReference>
<keyword evidence="6" id="KW-0566">Pantothenate biosynthesis</keyword>
<dbReference type="AlphaFoldDB" id="A0A963Z4H1"/>
<comment type="catalytic activity">
    <reaction evidence="10">
        <text>(R)-pantoate + NADP(+) = 2-dehydropantoate + NADPH + H(+)</text>
        <dbReference type="Rhea" id="RHEA:16233"/>
        <dbReference type="ChEBI" id="CHEBI:11561"/>
        <dbReference type="ChEBI" id="CHEBI:15378"/>
        <dbReference type="ChEBI" id="CHEBI:15980"/>
        <dbReference type="ChEBI" id="CHEBI:57783"/>
        <dbReference type="ChEBI" id="CHEBI:58349"/>
        <dbReference type="EC" id="1.1.1.169"/>
    </reaction>
</comment>
<dbReference type="FunFam" id="3.40.50.720:FF:000307">
    <property type="entry name" value="2-dehydropantoate 2-reductase"/>
    <property type="match status" value="1"/>
</dbReference>
<dbReference type="PANTHER" id="PTHR21708:SF45">
    <property type="entry name" value="2-DEHYDROPANTOATE 2-REDUCTASE"/>
    <property type="match status" value="1"/>
</dbReference>
<dbReference type="InterPro" id="IPR008927">
    <property type="entry name" value="6-PGluconate_DH-like_C_sf"/>
</dbReference>
<dbReference type="PANTHER" id="PTHR21708">
    <property type="entry name" value="PROBABLE 2-DEHYDROPANTOATE 2-REDUCTASE"/>
    <property type="match status" value="1"/>
</dbReference>
<keyword evidence="7" id="KW-0521">NADP</keyword>
<dbReference type="SUPFAM" id="SSF48179">
    <property type="entry name" value="6-phosphogluconate dehydrogenase C-terminal domain-like"/>
    <property type="match status" value="1"/>
</dbReference>
<dbReference type="Pfam" id="PF08546">
    <property type="entry name" value="ApbA_C"/>
    <property type="match status" value="1"/>
</dbReference>
<dbReference type="EC" id="1.1.1.169" evidence="4"/>
<organism evidence="13 14">
    <name type="scientific">Acidisoma cellulosilyticum</name>
    <dbReference type="NCBI Taxonomy" id="2802395"/>
    <lineage>
        <taxon>Bacteria</taxon>
        <taxon>Pseudomonadati</taxon>
        <taxon>Pseudomonadota</taxon>
        <taxon>Alphaproteobacteria</taxon>
        <taxon>Acetobacterales</taxon>
        <taxon>Acidocellaceae</taxon>
        <taxon>Acidisoma</taxon>
    </lineage>
</organism>
<comment type="caution">
    <text evidence="13">The sequence shown here is derived from an EMBL/GenBank/DDBJ whole genome shotgun (WGS) entry which is preliminary data.</text>
</comment>